<dbReference type="InterPro" id="IPR011053">
    <property type="entry name" value="Single_hybrid_motif"/>
</dbReference>
<dbReference type="Gene3D" id="2.40.50.100">
    <property type="match status" value="1"/>
</dbReference>
<feature type="modified residue" description="N6-lipoyllysine" evidence="3">
    <location>
        <position position="63"/>
    </location>
</feature>
<dbReference type="InterPro" id="IPR017453">
    <property type="entry name" value="GCV_H_sub"/>
</dbReference>
<evidence type="ECO:0000256" key="1">
    <source>
        <dbReference type="ARBA" id="ARBA00009249"/>
    </source>
</evidence>
<dbReference type="InterPro" id="IPR000089">
    <property type="entry name" value="Biotin_lipoyl"/>
</dbReference>
<dbReference type="NCBIfam" id="TIGR00527">
    <property type="entry name" value="gcvH"/>
    <property type="match status" value="1"/>
</dbReference>
<dbReference type="HAMAP" id="MF_00272">
    <property type="entry name" value="GcvH"/>
    <property type="match status" value="1"/>
</dbReference>
<dbReference type="CDD" id="cd06848">
    <property type="entry name" value="GCS_H"/>
    <property type="match status" value="1"/>
</dbReference>
<keyword evidence="2 3" id="KW-0450">Lipoyl</keyword>
<sequence length="123" mass="13730">METPIELKYARTHEWVRTEDDVITVGITDYAQDQLGDVVYVELPELGREVSIGEGVAVVESVKTASDIYSPATGVIVEVNEALGDSPEQVNESPYEGGWLFKVRITDLSDELVDAQEYEQYME</sequence>
<keyword evidence="6" id="KW-1185">Reference proteome</keyword>
<dbReference type="PROSITE" id="PS50968">
    <property type="entry name" value="BIOTINYL_LIPOYL"/>
    <property type="match status" value="1"/>
</dbReference>
<evidence type="ECO:0000259" key="4">
    <source>
        <dbReference type="PROSITE" id="PS50968"/>
    </source>
</evidence>
<gene>
    <name evidence="3 5" type="primary">gcvH</name>
    <name evidence="5" type="ORF">GCM10008938_21060</name>
</gene>
<dbReference type="RefSeq" id="WP_189002646.1">
    <property type="nucleotide sequence ID" value="NZ_BMOD01000006.1"/>
</dbReference>
<dbReference type="PANTHER" id="PTHR11715:SF3">
    <property type="entry name" value="GLYCINE CLEAVAGE SYSTEM H PROTEIN-RELATED"/>
    <property type="match status" value="1"/>
</dbReference>
<dbReference type="InterPro" id="IPR033753">
    <property type="entry name" value="GCV_H/Fam206"/>
</dbReference>
<name>A0ABQ2D330_9DEIO</name>
<evidence type="ECO:0000256" key="3">
    <source>
        <dbReference type="HAMAP-Rule" id="MF_00272"/>
    </source>
</evidence>
<dbReference type="PANTHER" id="PTHR11715">
    <property type="entry name" value="GLYCINE CLEAVAGE SYSTEM H PROTEIN"/>
    <property type="match status" value="1"/>
</dbReference>
<reference evidence="6" key="1">
    <citation type="journal article" date="2019" name="Int. J. Syst. Evol. Microbiol.">
        <title>The Global Catalogue of Microorganisms (GCM) 10K type strain sequencing project: providing services to taxonomists for standard genome sequencing and annotation.</title>
        <authorList>
            <consortium name="The Broad Institute Genomics Platform"/>
            <consortium name="The Broad Institute Genome Sequencing Center for Infectious Disease"/>
            <person name="Wu L."/>
            <person name="Ma J."/>
        </authorList>
    </citation>
    <scope>NUCLEOTIDE SEQUENCE [LARGE SCALE GENOMIC DNA]</scope>
    <source>
        <strain evidence="6">JCM 14370</strain>
    </source>
</reference>
<comment type="function">
    <text evidence="3">The glycine cleavage system catalyzes the degradation of glycine. The H protein shuttles the methylamine group of glycine from the P protein to the T protein.</text>
</comment>
<comment type="subunit">
    <text evidence="3">The glycine cleavage system is composed of four proteins: P, T, L and H.</text>
</comment>
<dbReference type="Proteomes" id="UP000632222">
    <property type="component" value="Unassembled WGS sequence"/>
</dbReference>
<dbReference type="InterPro" id="IPR003016">
    <property type="entry name" value="2-oxoA_DH_lipoyl-BS"/>
</dbReference>
<dbReference type="EMBL" id="BMOD01000006">
    <property type="protein sequence ID" value="GGJ34653.1"/>
    <property type="molecule type" value="Genomic_DNA"/>
</dbReference>
<organism evidence="5 6">
    <name type="scientific">Deinococcus roseus</name>
    <dbReference type="NCBI Taxonomy" id="392414"/>
    <lineage>
        <taxon>Bacteria</taxon>
        <taxon>Thermotogati</taxon>
        <taxon>Deinococcota</taxon>
        <taxon>Deinococci</taxon>
        <taxon>Deinococcales</taxon>
        <taxon>Deinococcaceae</taxon>
        <taxon>Deinococcus</taxon>
    </lineage>
</organism>
<dbReference type="SUPFAM" id="SSF51230">
    <property type="entry name" value="Single hybrid motif"/>
    <property type="match status" value="1"/>
</dbReference>
<dbReference type="Pfam" id="PF01597">
    <property type="entry name" value="GCV_H"/>
    <property type="match status" value="1"/>
</dbReference>
<comment type="similarity">
    <text evidence="1 3">Belongs to the GcvH family.</text>
</comment>
<comment type="caution">
    <text evidence="5">The sequence shown here is derived from an EMBL/GenBank/DDBJ whole genome shotgun (WGS) entry which is preliminary data.</text>
</comment>
<evidence type="ECO:0000313" key="5">
    <source>
        <dbReference type="EMBL" id="GGJ34653.1"/>
    </source>
</evidence>
<accession>A0ABQ2D330</accession>
<protein>
    <recommendedName>
        <fullName evidence="3">Glycine cleavage system H protein</fullName>
    </recommendedName>
</protein>
<dbReference type="NCBIfam" id="NF002270">
    <property type="entry name" value="PRK01202.1"/>
    <property type="match status" value="1"/>
</dbReference>
<evidence type="ECO:0000256" key="2">
    <source>
        <dbReference type="ARBA" id="ARBA00022823"/>
    </source>
</evidence>
<evidence type="ECO:0000313" key="6">
    <source>
        <dbReference type="Proteomes" id="UP000632222"/>
    </source>
</evidence>
<dbReference type="PROSITE" id="PS00189">
    <property type="entry name" value="LIPOYL"/>
    <property type="match status" value="1"/>
</dbReference>
<dbReference type="InterPro" id="IPR002930">
    <property type="entry name" value="GCV_H"/>
</dbReference>
<comment type="cofactor">
    <cofactor evidence="3">
        <name>(R)-lipoate</name>
        <dbReference type="ChEBI" id="CHEBI:83088"/>
    </cofactor>
    <text evidence="3">Binds 1 lipoyl cofactor covalently.</text>
</comment>
<proteinExistence type="inferred from homology"/>
<feature type="domain" description="Lipoyl-binding" evidence="4">
    <location>
        <begin position="22"/>
        <end position="104"/>
    </location>
</feature>